<keyword evidence="4 10" id="KW-0732">Signal</keyword>
<feature type="region of interest" description="Disordered" evidence="9">
    <location>
        <begin position="333"/>
        <end position="358"/>
    </location>
</feature>
<evidence type="ECO:0000256" key="7">
    <source>
        <dbReference type="ARBA" id="ARBA00023180"/>
    </source>
</evidence>
<dbReference type="GO" id="GO:0005509">
    <property type="term" value="F:calcium ion binding"/>
    <property type="evidence" value="ECO:0007669"/>
    <property type="project" value="InterPro"/>
</dbReference>
<feature type="domain" description="EGF-like" evidence="11">
    <location>
        <begin position="446"/>
        <end position="485"/>
    </location>
</feature>
<sequence>MRRPLLVGLCALQFFVLVRSRAGFRYGEHRRYKRQLGSGDILNQQIDLNITVPYIFSARLYPYGESKGDLLISGDTEPYRLANPFHYLGQDFFHPIEDLICTVFMLFYLHSVCVYSIALTRIASTSLSTAAVRLRLVLVRQRDDGMRELHGKDADGNVFQLALIIGDSMTFAHLVYSKLNSNDNAVAGFSTLNTSYSLPDSATHDALLLSEKSDIGIPGEWLFRVDESQDIQPEKLCFSCRFTYAVLASKDWNALIVVPRRNGSTTVPENEDECELDDVCPSAQPDCLNTPGSYLCICFEYDEENKRCKGSKSAQHLEEKIPVQIVPVQPSFGRTTAVTKPPARSTTTTSTTTTTSERPVTVKVAEFKPAKVKPSTPICPPCDIHATCRDGKCECHAGWKPYKNIKTPQQRSLARRISDQKPRPRTNNHKPVPIHPLKPCLYRCIDIDECAESSVCGTHSECINRPGSYDCTCDKGYRFVEGGCVGGSMISSDNVQKWIASWTNGVVKVGVASFPLVADVNECRESDVCSNLHGVECLNRPGSYECICKDGFEGDPKRGCSELLQDIVRLKKSWGGGG</sequence>
<keyword evidence="3 8" id="KW-0245">EGF-like domain</keyword>
<dbReference type="FunFam" id="2.10.25.10:FF:000014">
    <property type="entry name" value="Latent-transforming growth factor beta-binding protein 3"/>
    <property type="match status" value="1"/>
</dbReference>
<comment type="subcellular location">
    <subcellularLocation>
        <location evidence="1">Secreted</location>
    </subcellularLocation>
</comment>
<dbReference type="InterPro" id="IPR000152">
    <property type="entry name" value="EGF-type_Asp/Asn_hydroxyl_site"/>
</dbReference>
<dbReference type="SMART" id="SM00181">
    <property type="entry name" value="EGF"/>
    <property type="match status" value="3"/>
</dbReference>
<evidence type="ECO:0000313" key="13">
    <source>
        <dbReference type="EMBL" id="EPB80333.1"/>
    </source>
</evidence>
<keyword evidence="6 8" id="KW-1015">Disulfide bond</keyword>
<dbReference type="InterPro" id="IPR018097">
    <property type="entry name" value="EGF_Ca-bd_CS"/>
</dbReference>
<dbReference type="PROSITE" id="PS51220">
    <property type="entry name" value="NIDO"/>
    <property type="match status" value="1"/>
</dbReference>
<evidence type="ECO:0000256" key="10">
    <source>
        <dbReference type="SAM" id="SignalP"/>
    </source>
</evidence>
<protein>
    <submittedName>
        <fullName evidence="13">Calcium binding EGF domain protein</fullName>
    </submittedName>
</protein>
<dbReference type="InterPro" id="IPR000742">
    <property type="entry name" value="EGF"/>
</dbReference>
<feature type="domain" description="NIDO" evidence="12">
    <location>
        <begin position="95"/>
        <end position="228"/>
    </location>
</feature>
<evidence type="ECO:0000313" key="14">
    <source>
        <dbReference type="Proteomes" id="UP000054495"/>
    </source>
</evidence>
<dbReference type="SUPFAM" id="SSF57196">
    <property type="entry name" value="EGF/Laminin"/>
    <property type="match status" value="2"/>
</dbReference>
<dbReference type="PROSITE" id="PS00010">
    <property type="entry name" value="ASX_HYDROXYL"/>
    <property type="match status" value="2"/>
</dbReference>
<accession>A0A0D6M9Z9</accession>
<dbReference type="Pfam" id="PF06119">
    <property type="entry name" value="NIDO"/>
    <property type="match status" value="1"/>
</dbReference>
<evidence type="ECO:0000256" key="4">
    <source>
        <dbReference type="ARBA" id="ARBA00022729"/>
    </source>
</evidence>
<dbReference type="PANTHER" id="PTHR24039:SF48">
    <property type="entry name" value="FIBRILLIN-2 ISOFORM X1-RELATED"/>
    <property type="match status" value="1"/>
</dbReference>
<gene>
    <name evidence="13" type="ORF">ANCCEY_00590</name>
</gene>
<dbReference type="SMART" id="SM00179">
    <property type="entry name" value="EGF_CA"/>
    <property type="match status" value="3"/>
</dbReference>
<dbReference type="Proteomes" id="UP000054495">
    <property type="component" value="Unassembled WGS sequence"/>
</dbReference>
<evidence type="ECO:0000256" key="6">
    <source>
        <dbReference type="ARBA" id="ARBA00023157"/>
    </source>
</evidence>
<keyword evidence="14" id="KW-1185">Reference proteome</keyword>
<keyword evidence="7" id="KW-0325">Glycoprotein</keyword>
<dbReference type="SMART" id="SM00539">
    <property type="entry name" value="NIDO"/>
    <property type="match status" value="1"/>
</dbReference>
<dbReference type="PROSITE" id="PS01186">
    <property type="entry name" value="EGF_2"/>
    <property type="match status" value="2"/>
</dbReference>
<comment type="caution">
    <text evidence="8">Lacks conserved residue(s) required for the propagation of feature annotation.</text>
</comment>
<feature type="region of interest" description="Disordered" evidence="9">
    <location>
        <begin position="408"/>
        <end position="430"/>
    </location>
</feature>
<name>A0A0D6M9Z9_9BILA</name>
<feature type="compositionally biased region" description="Low complexity" evidence="9">
    <location>
        <begin position="345"/>
        <end position="356"/>
    </location>
</feature>
<dbReference type="Gene3D" id="2.10.25.10">
    <property type="entry name" value="Laminin"/>
    <property type="match status" value="2"/>
</dbReference>
<reference evidence="13 14" key="1">
    <citation type="submission" date="2013-05" db="EMBL/GenBank/DDBJ databases">
        <title>Draft genome of the parasitic nematode Anyclostoma ceylanicum.</title>
        <authorList>
            <person name="Mitreva M."/>
        </authorList>
    </citation>
    <scope>NUCLEOTIDE SEQUENCE [LARGE SCALE GENOMIC DNA]</scope>
</reference>
<organism evidence="13 14">
    <name type="scientific">Ancylostoma ceylanicum</name>
    <dbReference type="NCBI Taxonomy" id="53326"/>
    <lineage>
        <taxon>Eukaryota</taxon>
        <taxon>Metazoa</taxon>
        <taxon>Ecdysozoa</taxon>
        <taxon>Nematoda</taxon>
        <taxon>Chromadorea</taxon>
        <taxon>Rhabditida</taxon>
        <taxon>Rhabditina</taxon>
        <taxon>Rhabditomorpha</taxon>
        <taxon>Strongyloidea</taxon>
        <taxon>Ancylostomatidae</taxon>
        <taxon>Ancylostomatinae</taxon>
        <taxon>Ancylostoma</taxon>
    </lineage>
</organism>
<evidence type="ECO:0000256" key="9">
    <source>
        <dbReference type="SAM" id="MobiDB-lite"/>
    </source>
</evidence>
<dbReference type="InterPro" id="IPR003886">
    <property type="entry name" value="NIDO_dom"/>
</dbReference>
<dbReference type="PROSITE" id="PS01187">
    <property type="entry name" value="EGF_CA"/>
    <property type="match status" value="2"/>
</dbReference>
<dbReference type="Pfam" id="PF07645">
    <property type="entry name" value="EGF_CA"/>
    <property type="match status" value="3"/>
</dbReference>
<proteinExistence type="predicted"/>
<dbReference type="PROSITE" id="PS50026">
    <property type="entry name" value="EGF_3"/>
    <property type="match status" value="2"/>
</dbReference>
<feature type="disulfide bond" evidence="8">
    <location>
        <begin position="529"/>
        <end position="546"/>
    </location>
</feature>
<keyword evidence="5" id="KW-0677">Repeat</keyword>
<dbReference type="PANTHER" id="PTHR24039">
    <property type="entry name" value="FIBRILLIN-RELATED"/>
    <property type="match status" value="1"/>
</dbReference>
<evidence type="ECO:0000259" key="12">
    <source>
        <dbReference type="PROSITE" id="PS51220"/>
    </source>
</evidence>
<dbReference type="EMBL" id="KE124781">
    <property type="protein sequence ID" value="EPB80333.1"/>
    <property type="molecule type" value="Genomic_DNA"/>
</dbReference>
<dbReference type="InterPro" id="IPR049883">
    <property type="entry name" value="NOTCH1_EGF-like"/>
</dbReference>
<dbReference type="CDD" id="cd00054">
    <property type="entry name" value="EGF_CA"/>
    <property type="match status" value="3"/>
</dbReference>
<feature type="chain" id="PRO_5002307729" evidence="10">
    <location>
        <begin position="21"/>
        <end position="578"/>
    </location>
</feature>
<dbReference type="GO" id="GO:0005576">
    <property type="term" value="C:extracellular region"/>
    <property type="evidence" value="ECO:0007669"/>
    <property type="project" value="UniProtKB-SubCell"/>
</dbReference>
<keyword evidence="2" id="KW-0964">Secreted</keyword>
<dbReference type="InterPro" id="IPR001881">
    <property type="entry name" value="EGF-like_Ca-bd_dom"/>
</dbReference>
<dbReference type="GO" id="GO:0007160">
    <property type="term" value="P:cell-matrix adhesion"/>
    <property type="evidence" value="ECO:0007669"/>
    <property type="project" value="InterPro"/>
</dbReference>
<evidence type="ECO:0000256" key="1">
    <source>
        <dbReference type="ARBA" id="ARBA00004613"/>
    </source>
</evidence>
<evidence type="ECO:0000256" key="3">
    <source>
        <dbReference type="ARBA" id="ARBA00022536"/>
    </source>
</evidence>
<feature type="domain" description="EGF-like" evidence="11">
    <location>
        <begin position="519"/>
        <end position="561"/>
    </location>
</feature>
<evidence type="ECO:0000256" key="8">
    <source>
        <dbReference type="PROSITE-ProRule" id="PRU00076"/>
    </source>
</evidence>
<feature type="signal peptide" evidence="10">
    <location>
        <begin position="1"/>
        <end position="20"/>
    </location>
</feature>
<evidence type="ECO:0000259" key="11">
    <source>
        <dbReference type="PROSITE" id="PS50026"/>
    </source>
</evidence>
<evidence type="ECO:0000256" key="2">
    <source>
        <dbReference type="ARBA" id="ARBA00022525"/>
    </source>
</evidence>
<dbReference type="AlphaFoldDB" id="A0A0D6M9Z9"/>
<evidence type="ECO:0000256" key="5">
    <source>
        <dbReference type="ARBA" id="ARBA00022737"/>
    </source>
</evidence>